<reference evidence="2 3" key="1">
    <citation type="journal article" date="2009" name="PLoS Genet.">
        <title>The genome of Nectria haematococca: contribution of supernumerary chromosomes to gene expansion.</title>
        <authorList>
            <person name="Coleman J.J."/>
            <person name="Rounsley S.D."/>
            <person name="Rodriguez-Carres M."/>
            <person name="Kuo A."/>
            <person name="Wasmann C.C."/>
            <person name="Grimwood J."/>
            <person name="Schmutz J."/>
            <person name="Taga M."/>
            <person name="White G.J."/>
            <person name="Zhou S."/>
            <person name="Schwartz D.C."/>
            <person name="Freitag M."/>
            <person name="Ma L.J."/>
            <person name="Danchin E.G."/>
            <person name="Henrissat B."/>
            <person name="Coutinho P.M."/>
            <person name="Nelson D.R."/>
            <person name="Straney D."/>
            <person name="Napoli C.A."/>
            <person name="Barker B.M."/>
            <person name="Gribskov M."/>
            <person name="Rep M."/>
            <person name="Kroken S."/>
            <person name="Molnar I."/>
            <person name="Rensing C."/>
            <person name="Kennell J.C."/>
            <person name="Zamora J."/>
            <person name="Farman M.L."/>
            <person name="Selker E.U."/>
            <person name="Salamov A."/>
            <person name="Shapiro H."/>
            <person name="Pangilinan J."/>
            <person name="Lindquist E."/>
            <person name="Lamers C."/>
            <person name="Grigoriev I.V."/>
            <person name="Geiser D.M."/>
            <person name="Covert S.F."/>
            <person name="Temporini E."/>
            <person name="Vanetten H.D."/>
        </authorList>
    </citation>
    <scope>NUCLEOTIDE SEQUENCE [LARGE SCALE GENOMIC DNA]</scope>
    <source>
        <strain evidence="3">ATCC MYA-4622 / CBS 123669 / FGSC 9596 / NRRL 45880 / 77-13-4</strain>
    </source>
</reference>
<dbReference type="HOGENOM" id="CLU_002639_2_8_1"/>
<evidence type="ECO:0000259" key="1">
    <source>
        <dbReference type="Pfam" id="PF06985"/>
    </source>
</evidence>
<dbReference type="GeneID" id="9679193"/>
<dbReference type="Proteomes" id="UP000005206">
    <property type="component" value="Chromosome 7"/>
</dbReference>
<organism evidence="2 3">
    <name type="scientific">Fusarium vanettenii (strain ATCC MYA-4622 / CBS 123669 / FGSC 9596 / NRRL 45880 / 77-13-4)</name>
    <name type="common">Fusarium solani subsp. pisi</name>
    <dbReference type="NCBI Taxonomy" id="660122"/>
    <lineage>
        <taxon>Eukaryota</taxon>
        <taxon>Fungi</taxon>
        <taxon>Dikarya</taxon>
        <taxon>Ascomycota</taxon>
        <taxon>Pezizomycotina</taxon>
        <taxon>Sordariomycetes</taxon>
        <taxon>Hypocreomycetidae</taxon>
        <taxon>Hypocreales</taxon>
        <taxon>Nectriaceae</taxon>
        <taxon>Fusarium</taxon>
        <taxon>Fusarium solani species complex</taxon>
        <taxon>Fusarium vanettenii</taxon>
    </lineage>
</organism>
<dbReference type="EMBL" id="GG698946">
    <property type="protein sequence ID" value="EEU35047.1"/>
    <property type="molecule type" value="Genomic_DNA"/>
</dbReference>
<accession>C7ZLK6</accession>
<name>C7ZLK6_FUSV7</name>
<sequence length="667" mass="75722">MSHLEAIDSDVLTYAASSVAALEEARFPPRSQATWALLKEWNLCSRCRRLLFKLEPSGYIEEFPDDIRERRDKGCSFCGVLCEAAVWAGIWSDVQSENENEETVEFELVSRSSVEMISMADVKPELGCVISIEDEPIMQPIDATTQFNLPGEGVSFIRNQLNNCLSNPAHNCEPLTLDDKTQWPARVSQIRNQSVILLDFNTNVMPGQFAALSYCWGTAAELQSKPPYKATMSTMQVLRSGINISDLPITIQQALWVCKELQIEYMWIDSLCIIQDSLQDWEVEAKKMATVYSMSKVTIIAASSTSCHSGFLDVERRHGQLRASLEWSFQLTVGPVCTSGFHKDKSVGHPHDSLDTRGWTFQEEVLSSRYIKFTKDDIQWKCNAGSACTCGRQPSQAYRGLWQVSNPTSLDERSWESLVEEFSHRLFTKDTDKLVSLSSLARKMTPRFPTVDGKTPYVAGLWRRTLVQQLNWYAASELGRYSERYIAPSFSWASLSFYRRGVEFPLPLKHILCEAVDATTTLVYQENQFGAISRGTITLCGPHIHYTIRFQEKKPEMFTWEEVKPALEVEHIILDCPLRERLVNDSRVTLQRSTGMTQQEDGEFSVSVLILAKSGQRPCGTLYCLILGYGENGEYQRLGRVLLRYADNKTKFSAEHFKPLRKEIVLV</sequence>
<gene>
    <name evidence="2" type="ORF">NECHADRAFT_82423</name>
</gene>
<dbReference type="PANTHER" id="PTHR33112:SF15">
    <property type="entry name" value="HETEROKARYON INCOMPATIBILITY DOMAIN-CONTAINING PROTEIN"/>
    <property type="match status" value="1"/>
</dbReference>
<dbReference type="PANTHER" id="PTHR33112">
    <property type="entry name" value="DOMAIN PROTEIN, PUTATIVE-RELATED"/>
    <property type="match status" value="1"/>
</dbReference>
<dbReference type="InterPro" id="IPR010730">
    <property type="entry name" value="HET"/>
</dbReference>
<dbReference type="Pfam" id="PF06985">
    <property type="entry name" value="HET"/>
    <property type="match status" value="1"/>
</dbReference>
<dbReference type="AlphaFoldDB" id="C7ZLK6"/>
<dbReference type="VEuPathDB" id="FungiDB:NECHADRAFT_82423"/>
<keyword evidence="3" id="KW-1185">Reference proteome</keyword>
<dbReference type="OMA" id="VEIECEM"/>
<evidence type="ECO:0000313" key="2">
    <source>
        <dbReference type="EMBL" id="EEU35047.1"/>
    </source>
</evidence>
<dbReference type="eggNOG" id="ENOG502SICY">
    <property type="taxonomic scope" value="Eukaryota"/>
</dbReference>
<dbReference type="STRING" id="660122.C7ZLK6"/>
<proteinExistence type="predicted"/>
<evidence type="ECO:0000313" key="3">
    <source>
        <dbReference type="Proteomes" id="UP000005206"/>
    </source>
</evidence>
<feature type="domain" description="Heterokaryon incompatibility" evidence="1">
    <location>
        <begin position="209"/>
        <end position="363"/>
    </location>
</feature>
<dbReference type="KEGG" id="nhe:NECHADRAFT_82423"/>
<dbReference type="InParanoid" id="C7ZLK6"/>
<protein>
    <recommendedName>
        <fullName evidence="1">Heterokaryon incompatibility domain-containing protein</fullName>
    </recommendedName>
</protein>
<dbReference type="RefSeq" id="XP_003040760.1">
    <property type="nucleotide sequence ID" value="XM_003040714.1"/>
</dbReference>
<dbReference type="OrthoDB" id="5125733at2759"/>